<dbReference type="RefSeq" id="WP_345430899.1">
    <property type="nucleotide sequence ID" value="NZ_BAABHK010000003.1"/>
</dbReference>
<sequence>MSLQRRQRAQADLPTLPEWSPVPDTGGLPLRRWADGPVCVATGDTDQLRFLGVALARFDEMTADELHSYLLADLAAADTKRGPRRTGGDRKGR</sequence>
<comment type="caution">
    <text evidence="2">The sequence shown here is derived from an EMBL/GenBank/DDBJ whole genome shotgun (WGS) entry which is preliminary data.</text>
</comment>
<feature type="region of interest" description="Disordered" evidence="1">
    <location>
        <begin position="1"/>
        <end position="28"/>
    </location>
</feature>
<accession>A0ABP8U987</accession>
<name>A0ABP8U987_9ACTN</name>
<dbReference type="EMBL" id="BAABHK010000003">
    <property type="protein sequence ID" value="GAA4624539.1"/>
    <property type="molecule type" value="Genomic_DNA"/>
</dbReference>
<dbReference type="Proteomes" id="UP001501442">
    <property type="component" value="Unassembled WGS sequence"/>
</dbReference>
<proteinExistence type="predicted"/>
<organism evidence="2 3">
    <name type="scientific">Actinoallomurus vinaceus</name>
    <dbReference type="NCBI Taxonomy" id="1080074"/>
    <lineage>
        <taxon>Bacteria</taxon>
        <taxon>Bacillati</taxon>
        <taxon>Actinomycetota</taxon>
        <taxon>Actinomycetes</taxon>
        <taxon>Streptosporangiales</taxon>
        <taxon>Thermomonosporaceae</taxon>
        <taxon>Actinoallomurus</taxon>
    </lineage>
</organism>
<gene>
    <name evidence="2" type="ORF">GCM10023196_025080</name>
</gene>
<evidence type="ECO:0000256" key="1">
    <source>
        <dbReference type="SAM" id="MobiDB-lite"/>
    </source>
</evidence>
<keyword evidence="3" id="KW-1185">Reference proteome</keyword>
<evidence type="ECO:0000313" key="3">
    <source>
        <dbReference type="Proteomes" id="UP001501442"/>
    </source>
</evidence>
<reference evidence="3" key="1">
    <citation type="journal article" date="2019" name="Int. J. Syst. Evol. Microbiol.">
        <title>The Global Catalogue of Microorganisms (GCM) 10K type strain sequencing project: providing services to taxonomists for standard genome sequencing and annotation.</title>
        <authorList>
            <consortium name="The Broad Institute Genomics Platform"/>
            <consortium name="The Broad Institute Genome Sequencing Center for Infectious Disease"/>
            <person name="Wu L."/>
            <person name="Ma J."/>
        </authorList>
    </citation>
    <scope>NUCLEOTIDE SEQUENCE [LARGE SCALE GENOMIC DNA]</scope>
    <source>
        <strain evidence="3">JCM 17939</strain>
    </source>
</reference>
<evidence type="ECO:0000313" key="2">
    <source>
        <dbReference type="EMBL" id="GAA4624539.1"/>
    </source>
</evidence>
<protein>
    <submittedName>
        <fullName evidence="2">Uncharacterized protein</fullName>
    </submittedName>
</protein>